<evidence type="ECO:0000313" key="1">
    <source>
        <dbReference type="EMBL" id="KAL1270661.1"/>
    </source>
</evidence>
<sequence>MGALVRGKGAVWEIDFIALFISFNSLHSQCTISIDFRPVVLHLLFVHHSLSDFEMRRNLTLSTSIIPSLFGARAQCVTYPATSKRPQG</sequence>
<dbReference type="EMBL" id="JAYMGO010000007">
    <property type="protein sequence ID" value="KAL1270661.1"/>
    <property type="molecule type" value="Genomic_DNA"/>
</dbReference>
<dbReference type="Proteomes" id="UP001558613">
    <property type="component" value="Unassembled WGS sequence"/>
</dbReference>
<accession>A0ABR3N1H3</accession>
<keyword evidence="2" id="KW-1185">Reference proteome</keyword>
<evidence type="ECO:0008006" key="3">
    <source>
        <dbReference type="Google" id="ProtNLM"/>
    </source>
</evidence>
<name>A0ABR3N1H3_9TELE</name>
<organism evidence="1 2">
    <name type="scientific">Cirrhinus molitorella</name>
    <name type="common">mud carp</name>
    <dbReference type="NCBI Taxonomy" id="172907"/>
    <lineage>
        <taxon>Eukaryota</taxon>
        <taxon>Metazoa</taxon>
        <taxon>Chordata</taxon>
        <taxon>Craniata</taxon>
        <taxon>Vertebrata</taxon>
        <taxon>Euteleostomi</taxon>
        <taxon>Actinopterygii</taxon>
        <taxon>Neopterygii</taxon>
        <taxon>Teleostei</taxon>
        <taxon>Ostariophysi</taxon>
        <taxon>Cypriniformes</taxon>
        <taxon>Cyprinidae</taxon>
        <taxon>Labeoninae</taxon>
        <taxon>Labeonini</taxon>
        <taxon>Cirrhinus</taxon>
    </lineage>
</organism>
<comment type="caution">
    <text evidence="1">The sequence shown here is derived from an EMBL/GenBank/DDBJ whole genome shotgun (WGS) entry which is preliminary data.</text>
</comment>
<reference evidence="1 2" key="1">
    <citation type="submission" date="2023-09" db="EMBL/GenBank/DDBJ databases">
        <authorList>
            <person name="Wang M."/>
        </authorList>
    </citation>
    <scope>NUCLEOTIDE SEQUENCE [LARGE SCALE GENOMIC DNA]</scope>
    <source>
        <strain evidence="1">GT-2023</strain>
        <tissue evidence="1">Liver</tissue>
    </source>
</reference>
<evidence type="ECO:0000313" key="2">
    <source>
        <dbReference type="Proteomes" id="UP001558613"/>
    </source>
</evidence>
<proteinExistence type="predicted"/>
<protein>
    <recommendedName>
        <fullName evidence="3">Secreted protein</fullName>
    </recommendedName>
</protein>
<gene>
    <name evidence="1" type="ORF">QQF64_029677</name>
</gene>